<accession>A0AAD4VNV9</accession>
<keyword evidence="2" id="KW-1185">Reference proteome</keyword>
<comment type="caution">
    <text evidence="1">The sequence shown here is derived from an EMBL/GenBank/DDBJ whole genome shotgun (WGS) entry which is preliminary data.</text>
</comment>
<dbReference type="Proteomes" id="UP001054821">
    <property type="component" value="Chromosome 5"/>
</dbReference>
<protein>
    <submittedName>
        <fullName evidence="1">Uncharacterized protein</fullName>
    </submittedName>
</protein>
<evidence type="ECO:0000313" key="1">
    <source>
        <dbReference type="EMBL" id="KAI5328620.1"/>
    </source>
</evidence>
<dbReference type="AlphaFoldDB" id="A0AAD4VNV9"/>
<sequence length="85" mass="9451">MKSIFKSHGLWELVEKGIECSYSKGAGEYDAKKKEKEESSGAGKMTLTELLMKNAKALGLIKEQCLMRSSLESLIKKLLRELGIS</sequence>
<organism evidence="1 2">
    <name type="scientific">Prunus dulcis</name>
    <name type="common">Almond</name>
    <name type="synonym">Amygdalus dulcis</name>
    <dbReference type="NCBI Taxonomy" id="3755"/>
    <lineage>
        <taxon>Eukaryota</taxon>
        <taxon>Viridiplantae</taxon>
        <taxon>Streptophyta</taxon>
        <taxon>Embryophyta</taxon>
        <taxon>Tracheophyta</taxon>
        <taxon>Spermatophyta</taxon>
        <taxon>Magnoliopsida</taxon>
        <taxon>eudicotyledons</taxon>
        <taxon>Gunneridae</taxon>
        <taxon>Pentapetalae</taxon>
        <taxon>rosids</taxon>
        <taxon>fabids</taxon>
        <taxon>Rosales</taxon>
        <taxon>Rosaceae</taxon>
        <taxon>Amygdaloideae</taxon>
        <taxon>Amygdaleae</taxon>
        <taxon>Prunus</taxon>
    </lineage>
</organism>
<gene>
    <name evidence="1" type="ORF">L3X38_028017</name>
</gene>
<proteinExistence type="predicted"/>
<reference evidence="1 2" key="1">
    <citation type="journal article" date="2022" name="G3 (Bethesda)">
        <title>Whole-genome sequence and methylome profiling of the almond [Prunus dulcis (Mill.) D.A. Webb] cultivar 'Nonpareil'.</title>
        <authorList>
            <person name="D'Amico-Willman K.M."/>
            <person name="Ouma W.Z."/>
            <person name="Meulia T."/>
            <person name="Sideli G.M."/>
            <person name="Gradziel T.M."/>
            <person name="Fresnedo-Ramirez J."/>
        </authorList>
    </citation>
    <scope>NUCLEOTIDE SEQUENCE [LARGE SCALE GENOMIC DNA]</scope>
    <source>
        <strain evidence="1">Clone GOH B32 T37-40</strain>
    </source>
</reference>
<evidence type="ECO:0000313" key="2">
    <source>
        <dbReference type="Proteomes" id="UP001054821"/>
    </source>
</evidence>
<name>A0AAD4VNV9_PRUDU</name>
<dbReference type="EMBL" id="JAJFAZ020000005">
    <property type="protein sequence ID" value="KAI5328620.1"/>
    <property type="molecule type" value="Genomic_DNA"/>
</dbReference>